<gene>
    <name evidence="1" type="ORF">AB8B23_03320</name>
</gene>
<name>A0AB39VBJ0_9FUSO</name>
<reference evidence="1" key="1">
    <citation type="submission" date="2024-07" db="EMBL/GenBank/DDBJ databases">
        <authorList>
            <person name="Li X.-J."/>
            <person name="Wang X."/>
        </authorList>
    </citation>
    <scope>NUCLEOTIDE SEQUENCE</scope>
    <source>
        <strain evidence="1">HSP-342</strain>
    </source>
</reference>
<organism evidence="1">
    <name type="scientific">Leptotrichia mesophila</name>
    <dbReference type="NCBI Taxonomy" id="3239303"/>
    <lineage>
        <taxon>Bacteria</taxon>
        <taxon>Fusobacteriati</taxon>
        <taxon>Fusobacteriota</taxon>
        <taxon>Fusobacteriia</taxon>
        <taxon>Fusobacteriales</taxon>
        <taxon>Leptotrichiaceae</taxon>
        <taxon>Leptotrichia</taxon>
    </lineage>
</organism>
<accession>A0AB39VBJ0</accession>
<dbReference type="EMBL" id="CP165646">
    <property type="protein sequence ID" value="XDU65201.1"/>
    <property type="molecule type" value="Genomic_DNA"/>
</dbReference>
<dbReference type="RefSeq" id="WP_369713406.1">
    <property type="nucleotide sequence ID" value="NZ_CP165646.1"/>
</dbReference>
<dbReference type="AlphaFoldDB" id="A0AB39VBJ0"/>
<evidence type="ECO:0000313" key="1">
    <source>
        <dbReference type="EMBL" id="XDU65201.1"/>
    </source>
</evidence>
<proteinExistence type="predicted"/>
<sequence length="78" mass="9660">MYINKDEMLKEITEVENLAFQLELNDNFKSFNSFEFLERYNKNDIPEKEFETFLKMCFYDTEIQKIKEQEQKKMKKGR</sequence>
<protein>
    <submittedName>
        <fullName evidence="1">Uncharacterized protein</fullName>
    </submittedName>
</protein>
<dbReference type="KEGG" id="lmes:AB8B23_03320"/>